<dbReference type="Proteomes" id="UP000092716">
    <property type="component" value="Chromosome 5"/>
</dbReference>
<sequence>MKKTNFSEKMNSFLERKKKREENLSAQEEKKKKYFDKSNFTEQRNDELAKNYLNVIAGGKVPHRTDNIAHVMKYVEAHAEGTIGGTLDEGNESSEQYNQENGRETQRRDSRTRYNHAINTVNIQGNNQTEPTIRKESSVLNERHTNEHSLHNAINNPMEKMKKLRIKSTHRYLSKAEDDSYRLIKNYHREVDNCIEEIKSETFLKANLLKSEMESILTQVERLTQEALDLKWDTGDSSPSEKNSQEKMKNNHFYVTYYTILMELEVCEKFIPSSDNAVDGPQMNSTFITKNWTENTKNCILNEVKKKVDKKREDMKDKWECVQNLFTNLNEKIKKFICHFERKHEMVIKGMSESTNRLEEKMREKIFFSTEEASQIISTEMERGKQFFLDFLTHFNDYITKTYNYVYEKYHRCEYVFLREVLHEHRYPDVCCVYSAISQNYLKNLPTDKVLKRIIAMLEDNYHGVYARRVGFPPDQFFTGFLTPQGEVQQEVNREAANQHQQYSDDFYQNANQHYEEYLKRYEEIKTEMVLYREVILHTFFHLDNFATAVGRGRGAPSEGTGVSTSAVTTGGRPPWRVASKKAPRMFYPKWIKKAQGSGKENQADTTPGGANLSPKRNIQGEVKREDHPEDEPTIGENQKEDNLPEVNLMEDDPNGVTAKNDEHTHEIILSQICKNKNIFKKFINNILSHYNMLNLRDDYFLLSFFSILETLKSDILLMSSHVENKINESVQRCSEQNRVSLCSIDSLLRDYNSVVKKCLQCKDHLAMNKLLTIKDEARKKLESYVKRAEEEARTINEMLIAQSKRLWGNFFFATLRKAKVISAEGEALSLRRDNDGSRINDTIGEGKHINIKGKEKINTDDNERNIIRQLVGPKHTYTYDAENIWYHTYISYRGNMMGLLRPGRDIGAGLERSVKGKTPPCRETGKKTSHAAQKKENTIKTNIAQIRRDYIQQMGEAKRGNYSDQGVNPDGATHSLPEHPKLSPPDELLFNEDLLKQLFQSFTCSYYERFKEILFEHLLKAKMRSERESKRCTQQINAENMEQQFQIDEEKIKEVAIKLEEKFKANKKTFDNASKKLSQLVKEYEQVTDEKWQDYEDFKKNMCLMEKLLQEKTNDHDHNNDYDKFTSRYNQLVEAFKASFKSLREKLLCGEKKIKTEIKKVETYCTMLIRTSQTNIDLDKIEAFLQNATHLLLSIGKKRQDVENLFDANEYIFRNKFKAISSRSANRGNQPGPVPPPQDRQMIDYLITKEEIKNNLLIFYLLIYQIRVCIGQYNGQSRGMPYPGESKYKNPAYTSRASLKVDRSPRDAQSGKGLSSASNPVSLVSVANAANAIPPQTHQINLQDKFTHVQNCIYEIGTFRKIEKRYELDLTREDSIVSNFFLSRMIGPHLSRLVFSKATGVQESPDDYLTFGLFDKEGGPKGGKEQQAQDGSSCETVPSKMCTPKSDTKTNDTDTQRITPSGVKVKRSGKGASEGGTKKHTPINKEAIPQERNIDKKNEPNFAMDEIFRREYLDVKFFLYTCVYIIHLISNVVQTTPSKDSPKDKQPQYNHLLFISYDLSHAIYKNNLLTDNLSSKKIPLTDLMVNKKAMSSFVLCPDRVLRKTELIHLFKFEKEIVSELFERNFAQLRGLHSVTGNDVHIGKIHSEYSDDISTLATYLKVLLKKSAYFTFRCVYKRHESLCINLSDIIPPMGVTHFSKNAASTQLKRYVIPPHSERINTMQNNLLQKFKELNEKLKVTDIVDDTTSHVTKRKEAIKSLFHSYVSAIRAILTNHLSYLHDNLCNNAIFFVHVLSLLPAGSSPSGSTPPGGDPPPEKASAKVAGNVAFLKIHHVDTSAEYDLSDIVKKIDKAYGPTGDQKQADSGAKKKTNAEMLYLPYSEENLYIAKKLEHKMNKYGGRLYAHMAKALDEKKKEIIKIISHDVKEHRRYYE</sequence>
<protein>
    <submittedName>
        <fullName evidence="3">Uncharacterized protein</fullName>
    </submittedName>
</protein>
<dbReference type="EMBL" id="CP016243">
    <property type="protein sequence ID" value="ANQ06794.1"/>
    <property type="molecule type" value="Genomic_DNA"/>
</dbReference>
<reference evidence="4" key="1">
    <citation type="submission" date="2016-06" db="EMBL/GenBank/DDBJ databases">
        <title>First high quality genome sequence of Plasmodium coatneyi using continuous long reads from single molecule, real-time sequencing.</title>
        <authorList>
            <person name="Chien J.-T."/>
            <person name="Pakala S.B."/>
            <person name="Geraldo J.A."/>
            <person name="Lapp S.A."/>
            <person name="Barnwell J.W."/>
            <person name="Kissinger J.C."/>
            <person name="Galinski M.R."/>
            <person name="Humphrey J.C."/>
        </authorList>
    </citation>
    <scope>NUCLEOTIDE SEQUENCE [LARGE SCALE GENOMIC DNA]</scope>
    <source>
        <strain evidence="4">Hackeri</strain>
    </source>
</reference>
<keyword evidence="1" id="KW-0175">Coiled coil</keyword>
<dbReference type="KEGG" id="pcot:PCOAH_00012450"/>
<feature type="region of interest" description="Disordered" evidence="2">
    <location>
        <begin position="595"/>
        <end position="640"/>
    </location>
</feature>
<feature type="region of interest" description="Disordered" evidence="2">
    <location>
        <begin position="1"/>
        <end position="30"/>
    </location>
</feature>
<dbReference type="VEuPathDB" id="PlasmoDB:PCOAH_00012450"/>
<keyword evidence="4" id="KW-1185">Reference proteome</keyword>
<evidence type="ECO:0000256" key="2">
    <source>
        <dbReference type="SAM" id="MobiDB-lite"/>
    </source>
</evidence>
<feature type="region of interest" description="Disordered" evidence="2">
    <location>
        <begin position="553"/>
        <end position="578"/>
    </location>
</feature>
<feature type="region of interest" description="Disordered" evidence="2">
    <location>
        <begin position="1296"/>
        <end position="1319"/>
    </location>
</feature>
<feature type="region of interest" description="Disordered" evidence="2">
    <location>
        <begin position="911"/>
        <end position="935"/>
    </location>
</feature>
<feature type="compositionally biased region" description="Low complexity" evidence="2">
    <location>
        <begin position="560"/>
        <end position="572"/>
    </location>
</feature>
<feature type="region of interest" description="Disordered" evidence="2">
    <location>
        <begin position="83"/>
        <end position="109"/>
    </location>
</feature>
<feature type="coiled-coil region" evidence="1">
    <location>
        <begin position="1039"/>
        <end position="1091"/>
    </location>
</feature>
<dbReference type="RefSeq" id="XP_019913489.1">
    <property type="nucleotide sequence ID" value="XM_020058054.1"/>
</dbReference>
<feature type="region of interest" description="Disordered" evidence="2">
    <location>
        <begin position="961"/>
        <end position="985"/>
    </location>
</feature>
<feature type="coiled-coil region" evidence="1">
    <location>
        <begin position="768"/>
        <end position="806"/>
    </location>
</feature>
<accession>A0A1B1DVM6</accession>
<organism evidence="3 4">
    <name type="scientific">Plasmodium coatneyi</name>
    <dbReference type="NCBI Taxonomy" id="208452"/>
    <lineage>
        <taxon>Eukaryota</taxon>
        <taxon>Sar</taxon>
        <taxon>Alveolata</taxon>
        <taxon>Apicomplexa</taxon>
        <taxon>Aconoidasida</taxon>
        <taxon>Haemosporida</taxon>
        <taxon>Plasmodiidae</taxon>
        <taxon>Plasmodium</taxon>
    </lineage>
</organism>
<evidence type="ECO:0000256" key="1">
    <source>
        <dbReference type="SAM" id="Coils"/>
    </source>
</evidence>
<name>A0A1B1DVM6_9APIC</name>
<gene>
    <name evidence="3" type="ORF">PCOAH_00012450</name>
</gene>
<feature type="compositionally biased region" description="Basic and acidic residues" evidence="2">
    <location>
        <begin position="20"/>
        <end position="30"/>
    </location>
</feature>
<evidence type="ECO:0000313" key="4">
    <source>
        <dbReference type="Proteomes" id="UP000092716"/>
    </source>
</evidence>
<feature type="compositionally biased region" description="Basic and acidic residues" evidence="2">
    <location>
        <begin position="1447"/>
        <end position="1456"/>
    </location>
</feature>
<evidence type="ECO:0000313" key="3">
    <source>
        <dbReference type="EMBL" id="ANQ06794.1"/>
    </source>
</evidence>
<dbReference type="GeneID" id="30907971"/>
<proteinExistence type="predicted"/>
<feature type="compositionally biased region" description="Polar residues" evidence="2">
    <location>
        <begin position="1427"/>
        <end position="1437"/>
    </location>
</feature>
<feature type="region of interest" description="Disordered" evidence="2">
    <location>
        <begin position="1415"/>
        <end position="1492"/>
    </location>
</feature>
<feature type="compositionally biased region" description="Basic and acidic residues" evidence="2">
    <location>
        <begin position="1415"/>
        <end position="1425"/>
    </location>
</feature>
<dbReference type="OrthoDB" id="371821at2759"/>